<feature type="transmembrane region" description="Helical" evidence="1">
    <location>
        <begin position="96"/>
        <end position="119"/>
    </location>
</feature>
<accession>A0A926SAN8</accession>
<feature type="transmembrane region" description="Helical" evidence="1">
    <location>
        <begin position="462"/>
        <end position="486"/>
    </location>
</feature>
<keyword evidence="1" id="KW-0812">Transmembrane</keyword>
<feature type="transmembrane region" description="Helical" evidence="1">
    <location>
        <begin position="627"/>
        <end position="646"/>
    </location>
</feature>
<evidence type="ECO:0000313" key="2">
    <source>
        <dbReference type="EMBL" id="MBD1549609.1"/>
    </source>
</evidence>
<dbReference type="Gene3D" id="1.20.210.10">
    <property type="entry name" value="Cytochrome c oxidase-like, subunit I domain"/>
    <property type="match status" value="2"/>
</dbReference>
<dbReference type="InterPro" id="IPR036927">
    <property type="entry name" value="Cyt_c_oxase-like_su1_sf"/>
</dbReference>
<gene>
    <name evidence="2" type="ORF">HK439_25420</name>
</gene>
<feature type="transmembrane region" description="Helical" evidence="1">
    <location>
        <begin position="424"/>
        <end position="450"/>
    </location>
</feature>
<feature type="transmembrane region" description="Helical" evidence="1">
    <location>
        <begin position="131"/>
        <end position="161"/>
    </location>
</feature>
<sequence>MQLDAISNFDALFALLALIAFAGLVFRIVPVGTAPQPAHRYTQAEILAHDPALPKYLIVTLAALATGGLHLAIRSLPSVSAWLIHGGYGGHLLRDIAYSHMMIVMGGTVAVTGLSWYVLPRILQRPLYSKALAEIAFWGTVVGAAGFYLSNAIGGGAMAALLNNGWAPDDIDFYVGLWRNLGTGLFATIMGVGYWTFVINVFVTVLGGTGTQSPRPHLHLAKFFLVGAGALFIGTVQGVLQVVPESVDWLHAAGEAGLFIDPVSHAHVNLITGVLSILAGVVFYVTRGAAADDGARSRRVENSVFWVLIPASAAFYAAFLYLGFAEGNLIVDQGLTYAEASARLGWQSRYLIPVSGTLTFIGIWLFLAVAVIRLVRVKPRGAILMGFGTGLLALGTLQGVLQAMPPVSQWMLAVTPADSAIAGAHAQVNIIGGVLLLLLGSAHSVGVPMLPEPLGQWLLGRVGLLMGGGALIYYAAALAAALMAGLEIGGGGGGALGALIRAESRMSAGTVAGALAYTAGGVLLLRRVWVITAGVRRDGLRDFKLSLARNNSASDPWRRHVRPWQFILPEFLAALFGFPGVGWILSGRAMIGGPLILAGQAIAWAIIPMLISPYGDQRLPHLTPAMLEGYLVATAVVSTAVLWWISCQDPVSTARRKSVRRTSAAH</sequence>
<feature type="transmembrane region" description="Helical" evidence="1">
    <location>
        <begin position="220"/>
        <end position="240"/>
    </location>
</feature>
<name>A0A926SAN8_9HYPH</name>
<evidence type="ECO:0000313" key="3">
    <source>
        <dbReference type="Proteomes" id="UP000598467"/>
    </source>
</evidence>
<dbReference type="RefSeq" id="WP_190294301.1">
    <property type="nucleotide sequence ID" value="NZ_JABFCZ010000046.1"/>
</dbReference>
<feature type="transmembrane region" description="Helical" evidence="1">
    <location>
        <begin position="506"/>
        <end position="525"/>
    </location>
</feature>
<comment type="caution">
    <text evidence="2">The sequence shown here is derived from an EMBL/GenBank/DDBJ whole genome shotgun (WGS) entry which is preliminary data.</text>
</comment>
<evidence type="ECO:0000256" key="1">
    <source>
        <dbReference type="SAM" id="Phobius"/>
    </source>
</evidence>
<keyword evidence="1" id="KW-1133">Transmembrane helix</keyword>
<dbReference type="SUPFAM" id="SSF81442">
    <property type="entry name" value="Cytochrome c oxidase subunit I-like"/>
    <property type="match status" value="1"/>
</dbReference>
<proteinExistence type="predicted"/>
<keyword evidence="1" id="KW-0472">Membrane</keyword>
<reference evidence="2" key="1">
    <citation type="submission" date="2020-05" db="EMBL/GenBank/DDBJ databases">
        <title>Identification of trans-AT polyketide cluster in two marine bacteria, producers of a novel glutaramide-containing polyketide sesbanimide D and analogs.</title>
        <authorList>
            <person name="Kacar D."/>
            <person name="Rodriguez P."/>
            <person name="Canedo L."/>
            <person name="Gonzalez E."/>
            <person name="Galan B."/>
            <person name="De La Calle F."/>
            <person name="Garcia J.L."/>
        </authorList>
    </citation>
    <scope>NUCLEOTIDE SEQUENCE</scope>
    <source>
        <strain evidence="2">PHM038</strain>
    </source>
</reference>
<feature type="transmembrane region" description="Helical" evidence="1">
    <location>
        <begin position="181"/>
        <end position="208"/>
    </location>
</feature>
<organism evidence="2 3">
    <name type="scientific">Roseibium aggregatum</name>
    <dbReference type="NCBI Taxonomy" id="187304"/>
    <lineage>
        <taxon>Bacteria</taxon>
        <taxon>Pseudomonadati</taxon>
        <taxon>Pseudomonadota</taxon>
        <taxon>Alphaproteobacteria</taxon>
        <taxon>Hyphomicrobiales</taxon>
        <taxon>Stappiaceae</taxon>
        <taxon>Roseibium</taxon>
    </lineage>
</organism>
<dbReference type="EMBL" id="JABFCZ010000046">
    <property type="protein sequence ID" value="MBD1549609.1"/>
    <property type="molecule type" value="Genomic_DNA"/>
</dbReference>
<protein>
    <submittedName>
        <fullName evidence="2">Uncharacterized protein</fullName>
    </submittedName>
</protein>
<dbReference type="AlphaFoldDB" id="A0A926SAN8"/>
<feature type="transmembrane region" description="Helical" evidence="1">
    <location>
        <begin position="305"/>
        <end position="324"/>
    </location>
</feature>
<dbReference type="Proteomes" id="UP000598467">
    <property type="component" value="Unassembled WGS sequence"/>
</dbReference>
<feature type="transmembrane region" description="Helical" evidence="1">
    <location>
        <begin position="12"/>
        <end position="35"/>
    </location>
</feature>
<feature type="transmembrane region" description="Helical" evidence="1">
    <location>
        <begin position="350"/>
        <end position="375"/>
    </location>
</feature>
<feature type="transmembrane region" description="Helical" evidence="1">
    <location>
        <begin position="266"/>
        <end position="285"/>
    </location>
</feature>
<feature type="transmembrane region" description="Helical" evidence="1">
    <location>
        <begin position="591"/>
        <end position="615"/>
    </location>
</feature>
<feature type="transmembrane region" description="Helical" evidence="1">
    <location>
        <begin position="566"/>
        <end position="585"/>
    </location>
</feature>
<feature type="transmembrane region" description="Helical" evidence="1">
    <location>
        <begin position="382"/>
        <end position="404"/>
    </location>
</feature>